<proteinExistence type="predicted"/>
<protein>
    <submittedName>
        <fullName evidence="1">Uncharacterized protein</fullName>
    </submittedName>
</protein>
<sequence length="101" mass="12171">MESEKVRLFKKKVDIALRISKDDLRRRKNDAPGESTIEQLEETIIPEMEKLLKMDYDNLPPAKDRYLVSFAYAFRVWEWSMVNTTRLFDLLVELNREYKEL</sequence>
<dbReference type="EMBL" id="JACRTE010000016">
    <property type="protein sequence ID" value="MBC8597159.1"/>
    <property type="molecule type" value="Genomic_DNA"/>
</dbReference>
<gene>
    <name evidence="1" type="ORF">H8706_09800</name>
</gene>
<evidence type="ECO:0000313" key="2">
    <source>
        <dbReference type="Proteomes" id="UP000647416"/>
    </source>
</evidence>
<organism evidence="1 2">
    <name type="scientific">Qingrenia yutianensis</name>
    <dbReference type="NCBI Taxonomy" id="2763676"/>
    <lineage>
        <taxon>Bacteria</taxon>
        <taxon>Bacillati</taxon>
        <taxon>Bacillota</taxon>
        <taxon>Clostridia</taxon>
        <taxon>Eubacteriales</taxon>
        <taxon>Oscillospiraceae</taxon>
        <taxon>Qingrenia</taxon>
    </lineage>
</organism>
<dbReference type="AlphaFoldDB" id="A0A926FF65"/>
<accession>A0A926FF65</accession>
<comment type="caution">
    <text evidence="1">The sequence shown here is derived from an EMBL/GenBank/DDBJ whole genome shotgun (WGS) entry which is preliminary data.</text>
</comment>
<evidence type="ECO:0000313" key="1">
    <source>
        <dbReference type="EMBL" id="MBC8597159.1"/>
    </source>
</evidence>
<dbReference type="Proteomes" id="UP000647416">
    <property type="component" value="Unassembled WGS sequence"/>
</dbReference>
<dbReference type="RefSeq" id="WP_262432483.1">
    <property type="nucleotide sequence ID" value="NZ_JACRTE010000016.1"/>
</dbReference>
<name>A0A926FF65_9FIRM</name>
<reference evidence="1" key="1">
    <citation type="submission" date="2020-08" db="EMBL/GenBank/DDBJ databases">
        <title>Genome public.</title>
        <authorList>
            <person name="Liu C."/>
            <person name="Sun Q."/>
        </authorList>
    </citation>
    <scope>NUCLEOTIDE SEQUENCE</scope>
    <source>
        <strain evidence="1">NSJ-50</strain>
    </source>
</reference>
<keyword evidence="2" id="KW-1185">Reference proteome</keyword>